<sequence length="153" mass="17134">MPVHKIRDKDTFYLIRADILPESMQKTIEAKKLLETGVVHSVQEAVDRVNLSRSAFYKYKDAIFPFNAAMKQKIMTISVNLEHRTGVLSRMLSYIAQNRGNILTINQSIPLQGLANVILSVETAQMDMDATQLAEGLKALDGVQKVMIIGQET</sequence>
<dbReference type="PIRSF" id="PIRSF025624">
    <property type="entry name" value="ACT_PheB"/>
    <property type="match status" value="1"/>
</dbReference>
<keyword evidence="4" id="KW-1185">Reference proteome</keyword>
<dbReference type="InterPro" id="IPR008310">
    <property type="entry name" value="UPF0735_ACT_dom-cont"/>
</dbReference>
<name>A0ABU0CSV1_9BACI</name>
<dbReference type="SUPFAM" id="SSF55021">
    <property type="entry name" value="ACT-like"/>
    <property type="match status" value="1"/>
</dbReference>
<evidence type="ECO:0000256" key="1">
    <source>
        <dbReference type="HAMAP-Rule" id="MF_00707"/>
    </source>
</evidence>
<dbReference type="Proteomes" id="UP001232445">
    <property type="component" value="Unassembled WGS sequence"/>
</dbReference>
<dbReference type="EMBL" id="JAUSUQ010000008">
    <property type="protein sequence ID" value="MDQ0339508.1"/>
    <property type="molecule type" value="Genomic_DNA"/>
</dbReference>
<dbReference type="RefSeq" id="WP_307339587.1">
    <property type="nucleotide sequence ID" value="NZ_JAUSUQ010000008.1"/>
</dbReference>
<dbReference type="InterPro" id="IPR045865">
    <property type="entry name" value="ACT-like_dom_sf"/>
</dbReference>
<accession>A0ABU0CSV1</accession>
<feature type="domain" description="ACT" evidence="2">
    <location>
        <begin position="76"/>
        <end position="151"/>
    </location>
</feature>
<dbReference type="HAMAP" id="MF_00707">
    <property type="entry name" value="UPF0735"/>
    <property type="match status" value="1"/>
</dbReference>
<keyword evidence="3" id="KW-0413">Isomerase</keyword>
<evidence type="ECO:0000259" key="2">
    <source>
        <dbReference type="PROSITE" id="PS51671"/>
    </source>
</evidence>
<evidence type="ECO:0000313" key="4">
    <source>
        <dbReference type="Proteomes" id="UP001232445"/>
    </source>
</evidence>
<comment type="caution">
    <text evidence="3">The sequence shown here is derived from an EMBL/GenBank/DDBJ whole genome shotgun (WGS) entry which is preliminary data.</text>
</comment>
<dbReference type="InterPro" id="IPR002912">
    <property type="entry name" value="ACT_dom"/>
</dbReference>
<protein>
    <recommendedName>
        <fullName evidence="1">UPF0735 ACT domain-containing protein J2S00_002296</fullName>
    </recommendedName>
</protein>
<dbReference type="Gene3D" id="3.30.70.260">
    <property type="match status" value="1"/>
</dbReference>
<dbReference type="NCBIfam" id="NF003361">
    <property type="entry name" value="PRK04435.1"/>
    <property type="match status" value="1"/>
</dbReference>
<dbReference type="PROSITE" id="PS51671">
    <property type="entry name" value="ACT"/>
    <property type="match status" value="1"/>
</dbReference>
<dbReference type="CDD" id="cd04888">
    <property type="entry name" value="ACT_PheB-BS"/>
    <property type="match status" value="1"/>
</dbReference>
<gene>
    <name evidence="3" type="ORF">J2S00_002296</name>
</gene>
<proteinExistence type="inferred from homology"/>
<reference evidence="3 4" key="1">
    <citation type="submission" date="2023-07" db="EMBL/GenBank/DDBJ databases">
        <title>Genomic Encyclopedia of Type Strains, Phase IV (KMG-IV): sequencing the most valuable type-strain genomes for metagenomic binning, comparative biology and taxonomic classification.</title>
        <authorList>
            <person name="Goeker M."/>
        </authorList>
    </citation>
    <scope>NUCLEOTIDE SEQUENCE [LARGE SCALE GENOMIC DNA]</scope>
    <source>
        <strain evidence="3 4">DSM 17740</strain>
    </source>
</reference>
<dbReference type="GO" id="GO:0004106">
    <property type="term" value="F:chorismate mutase activity"/>
    <property type="evidence" value="ECO:0007669"/>
    <property type="project" value="UniProtKB-EC"/>
</dbReference>
<organism evidence="3 4">
    <name type="scientific">Caldalkalibacillus uzonensis</name>
    <dbReference type="NCBI Taxonomy" id="353224"/>
    <lineage>
        <taxon>Bacteria</taxon>
        <taxon>Bacillati</taxon>
        <taxon>Bacillota</taxon>
        <taxon>Bacilli</taxon>
        <taxon>Bacillales</taxon>
        <taxon>Bacillaceae</taxon>
        <taxon>Caldalkalibacillus</taxon>
    </lineage>
</organism>
<comment type="similarity">
    <text evidence="1">Belongs to the UPF0735 family.</text>
</comment>
<evidence type="ECO:0000313" key="3">
    <source>
        <dbReference type="EMBL" id="MDQ0339508.1"/>
    </source>
</evidence>